<feature type="transmembrane region" description="Helical" evidence="2">
    <location>
        <begin position="169"/>
        <end position="193"/>
    </location>
</feature>
<dbReference type="InterPro" id="IPR000160">
    <property type="entry name" value="GGDEF_dom"/>
</dbReference>
<gene>
    <name evidence="4" type="ORF">NEJAP_0169</name>
</gene>
<dbReference type="Gene3D" id="3.30.70.270">
    <property type="match status" value="1"/>
</dbReference>
<accession>A0A7R6P696</accession>
<dbReference type="EMBL" id="AP014546">
    <property type="protein sequence ID" value="BBB28128.1"/>
    <property type="molecule type" value="Genomic_DNA"/>
</dbReference>
<feature type="transmembrane region" description="Helical" evidence="2">
    <location>
        <begin position="355"/>
        <end position="376"/>
    </location>
</feature>
<reference evidence="4 5" key="1">
    <citation type="journal article" date="2008" name="Int. J. Syst. Evol. Microbiol.">
        <title>Neptunomonas japonica sp. nov., an Osedax japonicus symbiont-like bacterium isolated from sediment adjacent to sperm whale carcasses off Kagoshima, Japan.</title>
        <authorList>
            <person name="Miyazaki M."/>
            <person name="Nogi Y."/>
            <person name="Fujiwara Y."/>
            <person name="Kawato M."/>
            <person name="Kubokawa K."/>
            <person name="Horikoshi K."/>
        </authorList>
    </citation>
    <scope>NUCLEOTIDE SEQUENCE [LARGE SCALE GENOMIC DNA]</scope>
    <source>
        <strain evidence="4 5">JAMM 1380</strain>
    </source>
</reference>
<dbReference type="Pfam" id="PF00990">
    <property type="entry name" value="GGDEF"/>
    <property type="match status" value="1"/>
</dbReference>
<dbReference type="KEGG" id="njp:NEJAP_0169"/>
<dbReference type="RefSeq" id="WP_201348861.1">
    <property type="nucleotide sequence ID" value="NZ_AP014546.1"/>
</dbReference>
<dbReference type="PANTHER" id="PTHR45138">
    <property type="entry name" value="REGULATORY COMPONENTS OF SENSORY TRANSDUCTION SYSTEM"/>
    <property type="match status" value="1"/>
</dbReference>
<organism evidence="4 5">
    <name type="scientific">Neptunomonas japonica JAMM 1380</name>
    <dbReference type="NCBI Taxonomy" id="1441457"/>
    <lineage>
        <taxon>Bacteria</taxon>
        <taxon>Pseudomonadati</taxon>
        <taxon>Pseudomonadota</taxon>
        <taxon>Gammaproteobacteria</taxon>
        <taxon>Oceanospirillales</taxon>
        <taxon>Oceanospirillaceae</taxon>
        <taxon>Neptunomonas</taxon>
    </lineage>
</organism>
<evidence type="ECO:0000259" key="3">
    <source>
        <dbReference type="PROSITE" id="PS50887"/>
    </source>
</evidence>
<dbReference type="InterPro" id="IPR029787">
    <property type="entry name" value="Nucleotide_cyclase"/>
</dbReference>
<dbReference type="CDD" id="cd01949">
    <property type="entry name" value="GGDEF"/>
    <property type="match status" value="1"/>
</dbReference>
<dbReference type="Pfam" id="PF07695">
    <property type="entry name" value="7TMR-DISM_7TM"/>
    <property type="match status" value="1"/>
</dbReference>
<name>A0A7R6P696_9GAMM</name>
<keyword evidence="2" id="KW-0812">Transmembrane</keyword>
<dbReference type="Proteomes" id="UP000595332">
    <property type="component" value="Chromosome"/>
</dbReference>
<feature type="domain" description="GGDEF" evidence="3">
    <location>
        <begin position="412"/>
        <end position="542"/>
    </location>
</feature>
<keyword evidence="5" id="KW-1185">Reference proteome</keyword>
<sequence length="552" mass="62078">MVLLFCSHAVAGDFFRLAGKSTLEINEIGVWHKVDSQEPLSDFSSIEKWLTHAQPIEGTLVGHSGGYVTRLALKNNSAHTQTWFVNPTLTFVDIGLAFWQRDDGSVERLDEFSQLNDDRTPPLMHSQAIRLITQKQEQGYLWLYVDAKHYANPLSIKIYNAPAFYQNQLIVNVITIAAITVMLTLALIAVIIFFRTKNSITIACAGYIGFHGIGWALAAGLLDDIFSINSVNLSYGGILIFPFAIAFASQFTKLLFNCQQESFILARYLNTLAFACIVIGLLLPWINYSIAFAISHIIALVWITSSVAIGTKMLRSKFPRAKYYLFGNLSYGTALLIYVLLHAKIITISAYPELIVLFALAIDCICILLSLAEWLYSQQKNYNRSIYLARIDPLTNTGNRHLMNEKFAELKNNFIIVFIDFDGIKSINDQLGHEKGDLFLIEGASLMKRKIHDKGDVFRTGGDEFVWLFDVHKKNDLAALVRKTSILIAECEHELRQQGWYSAGISYGVATSLEGNNQSECLSLADKRMYKHKRSKKALLNPHEDQGITSHI</sequence>
<dbReference type="PANTHER" id="PTHR45138:SF6">
    <property type="entry name" value="DIGUANYLATE CYCLASE DGCN"/>
    <property type="match status" value="1"/>
</dbReference>
<dbReference type="AlphaFoldDB" id="A0A7R6P696"/>
<feature type="transmembrane region" description="Helical" evidence="2">
    <location>
        <begin position="323"/>
        <end position="343"/>
    </location>
</feature>
<dbReference type="InterPro" id="IPR050469">
    <property type="entry name" value="Diguanylate_Cyclase"/>
</dbReference>
<keyword evidence="2" id="KW-1133">Transmembrane helix</keyword>
<dbReference type="SMART" id="SM00267">
    <property type="entry name" value="GGDEF"/>
    <property type="match status" value="1"/>
</dbReference>
<feature type="transmembrane region" description="Helical" evidence="2">
    <location>
        <begin position="268"/>
        <end position="286"/>
    </location>
</feature>
<dbReference type="PROSITE" id="PS50887">
    <property type="entry name" value="GGDEF"/>
    <property type="match status" value="1"/>
</dbReference>
<keyword evidence="2" id="KW-0472">Membrane</keyword>
<dbReference type="GO" id="GO:1902201">
    <property type="term" value="P:negative regulation of bacterial-type flagellum-dependent cell motility"/>
    <property type="evidence" value="ECO:0007669"/>
    <property type="project" value="TreeGrafter"/>
</dbReference>
<feature type="transmembrane region" description="Helical" evidence="2">
    <location>
        <begin position="234"/>
        <end position="256"/>
    </location>
</feature>
<dbReference type="InterPro" id="IPR011623">
    <property type="entry name" value="7TMR_DISM_rcpt_extracell_dom1"/>
</dbReference>
<dbReference type="SUPFAM" id="SSF55073">
    <property type="entry name" value="Nucleotide cyclase"/>
    <property type="match status" value="1"/>
</dbReference>
<dbReference type="GO" id="GO:0052621">
    <property type="term" value="F:diguanylate cyclase activity"/>
    <property type="evidence" value="ECO:0007669"/>
    <property type="project" value="UniProtKB-EC"/>
</dbReference>
<protein>
    <recommendedName>
        <fullName evidence="1">diguanylate cyclase</fullName>
        <ecNumber evidence="1">2.7.7.65</ecNumber>
    </recommendedName>
</protein>
<dbReference type="InterPro" id="IPR043128">
    <property type="entry name" value="Rev_trsase/Diguanyl_cyclase"/>
</dbReference>
<dbReference type="GO" id="GO:0005886">
    <property type="term" value="C:plasma membrane"/>
    <property type="evidence" value="ECO:0007669"/>
    <property type="project" value="TreeGrafter"/>
</dbReference>
<evidence type="ECO:0000313" key="4">
    <source>
        <dbReference type="EMBL" id="BBB28128.1"/>
    </source>
</evidence>
<proteinExistence type="predicted"/>
<dbReference type="GO" id="GO:0043709">
    <property type="term" value="P:cell adhesion involved in single-species biofilm formation"/>
    <property type="evidence" value="ECO:0007669"/>
    <property type="project" value="TreeGrafter"/>
</dbReference>
<evidence type="ECO:0000313" key="5">
    <source>
        <dbReference type="Proteomes" id="UP000595332"/>
    </source>
</evidence>
<evidence type="ECO:0000256" key="2">
    <source>
        <dbReference type="SAM" id="Phobius"/>
    </source>
</evidence>
<dbReference type="NCBIfam" id="TIGR00254">
    <property type="entry name" value="GGDEF"/>
    <property type="match status" value="1"/>
</dbReference>
<evidence type="ECO:0000256" key="1">
    <source>
        <dbReference type="ARBA" id="ARBA00012528"/>
    </source>
</evidence>
<feature type="transmembrane region" description="Helical" evidence="2">
    <location>
        <begin position="200"/>
        <end position="222"/>
    </location>
</feature>
<dbReference type="EC" id="2.7.7.65" evidence="1"/>
<feature type="transmembrane region" description="Helical" evidence="2">
    <location>
        <begin position="292"/>
        <end position="311"/>
    </location>
</feature>